<keyword evidence="3" id="KW-1185">Reference proteome</keyword>
<evidence type="ECO:0000313" key="3">
    <source>
        <dbReference type="Proteomes" id="UP000324091"/>
    </source>
</evidence>
<dbReference type="EMBL" id="RHFK02000015">
    <property type="protein sequence ID" value="TWW64671.1"/>
    <property type="molecule type" value="Genomic_DNA"/>
</dbReference>
<feature type="compositionally biased region" description="Basic and acidic residues" evidence="1">
    <location>
        <begin position="75"/>
        <end position="85"/>
    </location>
</feature>
<feature type="compositionally biased region" description="Basic residues" evidence="1">
    <location>
        <begin position="38"/>
        <end position="55"/>
    </location>
</feature>
<evidence type="ECO:0000256" key="1">
    <source>
        <dbReference type="SAM" id="MobiDB-lite"/>
    </source>
</evidence>
<sequence length="85" mass="10009">MGEEEERLGHRCYRNEQLRQSRDITATTPTSRGEERRVSHHGRPLPTRPARRAMIGHRAGEEKRSKQGSRPLLGRAERKELRRER</sequence>
<protein>
    <submittedName>
        <fullName evidence="2">Uncharacterized protein</fullName>
    </submittedName>
</protein>
<comment type="caution">
    <text evidence="2">The sequence shown here is derived from an EMBL/GenBank/DDBJ whole genome shotgun (WGS) entry which is preliminary data.</text>
</comment>
<reference evidence="2 3" key="1">
    <citation type="submission" date="2019-04" db="EMBL/GenBank/DDBJ databases">
        <title>Chromosome genome assembly for Takifugu flavidus.</title>
        <authorList>
            <person name="Xiao S."/>
        </authorList>
    </citation>
    <scope>NUCLEOTIDE SEQUENCE [LARGE SCALE GENOMIC DNA]</scope>
    <source>
        <strain evidence="2">HTHZ2018</strain>
        <tissue evidence="2">Muscle</tissue>
    </source>
</reference>
<feature type="compositionally biased region" description="Basic and acidic residues" evidence="1">
    <location>
        <begin position="7"/>
        <end position="22"/>
    </location>
</feature>
<feature type="region of interest" description="Disordered" evidence="1">
    <location>
        <begin position="1"/>
        <end position="85"/>
    </location>
</feature>
<organism evidence="2 3">
    <name type="scientific">Takifugu flavidus</name>
    <name type="common">sansaifugu</name>
    <dbReference type="NCBI Taxonomy" id="433684"/>
    <lineage>
        <taxon>Eukaryota</taxon>
        <taxon>Metazoa</taxon>
        <taxon>Chordata</taxon>
        <taxon>Craniata</taxon>
        <taxon>Vertebrata</taxon>
        <taxon>Euteleostomi</taxon>
        <taxon>Actinopterygii</taxon>
        <taxon>Neopterygii</taxon>
        <taxon>Teleostei</taxon>
        <taxon>Neoteleostei</taxon>
        <taxon>Acanthomorphata</taxon>
        <taxon>Eupercaria</taxon>
        <taxon>Tetraodontiformes</taxon>
        <taxon>Tetradontoidea</taxon>
        <taxon>Tetraodontidae</taxon>
        <taxon>Takifugu</taxon>
    </lineage>
</organism>
<dbReference type="Proteomes" id="UP000324091">
    <property type="component" value="Chromosome 22"/>
</dbReference>
<dbReference type="AlphaFoldDB" id="A0A5C6NDT5"/>
<gene>
    <name evidence="2" type="ORF">D4764_22G0003180</name>
</gene>
<name>A0A5C6NDT5_9TELE</name>
<evidence type="ECO:0000313" key="2">
    <source>
        <dbReference type="EMBL" id="TWW64671.1"/>
    </source>
</evidence>
<proteinExistence type="predicted"/>
<accession>A0A5C6NDT5</accession>